<feature type="chain" id="PRO_5003218332" description="endo-polygalacturonase" evidence="14">
    <location>
        <begin position="21"/>
        <end position="355"/>
    </location>
</feature>
<comment type="catalytic activity">
    <reaction evidence="12">
        <text>(1,4-alpha-D-galacturonosyl)n+m + H2O = (1,4-alpha-D-galacturonosyl)n + (1,4-alpha-D-galacturonosyl)m.</text>
        <dbReference type="EC" id="3.2.1.15"/>
    </reaction>
</comment>
<dbReference type="InterPro" id="IPR050434">
    <property type="entry name" value="Glycosyl_hydrlase_28"/>
</dbReference>
<dbReference type="InterPro" id="IPR000743">
    <property type="entry name" value="Glyco_hydro_28"/>
</dbReference>
<keyword evidence="6" id="KW-0677">Repeat</keyword>
<evidence type="ECO:0000256" key="1">
    <source>
        <dbReference type="ARBA" id="ARBA00004613"/>
    </source>
</evidence>
<evidence type="ECO:0000256" key="4">
    <source>
        <dbReference type="ARBA" id="ARBA00022525"/>
    </source>
</evidence>
<evidence type="ECO:0000256" key="12">
    <source>
        <dbReference type="ARBA" id="ARBA00034074"/>
    </source>
</evidence>
<dbReference type="InterPro" id="IPR006626">
    <property type="entry name" value="PbH1"/>
</dbReference>
<organism evidence="15">
    <name type="scientific">Leptinotarsa decemlineata</name>
    <name type="common">Colorado potato beetle</name>
    <name type="synonym">Doryphora decemlineata</name>
    <dbReference type="NCBI Taxonomy" id="7539"/>
    <lineage>
        <taxon>Eukaryota</taxon>
        <taxon>Metazoa</taxon>
        <taxon>Ecdysozoa</taxon>
        <taxon>Arthropoda</taxon>
        <taxon>Hexapoda</taxon>
        <taxon>Insecta</taxon>
        <taxon>Pterygota</taxon>
        <taxon>Neoptera</taxon>
        <taxon>Endopterygota</taxon>
        <taxon>Coleoptera</taxon>
        <taxon>Polyphaga</taxon>
        <taxon>Cucujiformia</taxon>
        <taxon>Chrysomeloidea</taxon>
        <taxon>Chrysomelidae</taxon>
        <taxon>Chrysomelinae</taxon>
        <taxon>Doryphorini</taxon>
        <taxon>Leptinotarsa</taxon>
    </lineage>
</organism>
<evidence type="ECO:0000256" key="7">
    <source>
        <dbReference type="ARBA" id="ARBA00022801"/>
    </source>
</evidence>
<dbReference type="EC" id="3.2.1.15" evidence="3"/>
<keyword evidence="4" id="KW-0964">Secreted</keyword>
<evidence type="ECO:0000256" key="6">
    <source>
        <dbReference type="ARBA" id="ARBA00022737"/>
    </source>
</evidence>
<dbReference type="Gene3D" id="2.160.20.10">
    <property type="entry name" value="Single-stranded right-handed beta-helix, Pectin lyase-like"/>
    <property type="match status" value="1"/>
</dbReference>
<proteinExistence type="evidence at transcript level"/>
<dbReference type="SMART" id="SM00710">
    <property type="entry name" value="PbH1"/>
    <property type="match status" value="6"/>
</dbReference>
<keyword evidence="7 13" id="KW-0378">Hydrolase</keyword>
<evidence type="ECO:0000256" key="14">
    <source>
        <dbReference type="SAM" id="SignalP"/>
    </source>
</evidence>
<keyword evidence="8" id="KW-1015">Disulfide bond</keyword>
<accession>E7CIZ8</accession>
<reference evidence="15" key="1">
    <citation type="journal article" date="2010" name="PLoS ONE">
        <title>Diversity of beetle genes encoding novel plant cell wall degrading enzymes.</title>
        <authorList>
            <person name="Pauchet Y."/>
            <person name="Wilkinson P."/>
            <person name="Chauhan R."/>
            <person name="Ffrench-Constant R.H."/>
        </authorList>
    </citation>
    <scope>NUCLEOTIDE SEQUENCE</scope>
    <source>
        <tissue evidence="15">Midgut</tissue>
    </source>
</reference>
<dbReference type="GO" id="GO:0005576">
    <property type="term" value="C:extracellular region"/>
    <property type="evidence" value="ECO:0007669"/>
    <property type="project" value="UniProtKB-SubCell"/>
</dbReference>
<evidence type="ECO:0000256" key="11">
    <source>
        <dbReference type="ARBA" id="ARBA00023316"/>
    </source>
</evidence>
<keyword evidence="10 13" id="KW-0326">Glycosidase</keyword>
<protein>
    <recommendedName>
        <fullName evidence="3">endo-polygalacturonase</fullName>
        <ecNumber evidence="3">3.2.1.15</ecNumber>
    </recommendedName>
</protein>
<dbReference type="AlphaFoldDB" id="E7CIZ8"/>
<evidence type="ECO:0000256" key="3">
    <source>
        <dbReference type="ARBA" id="ARBA00012736"/>
    </source>
</evidence>
<dbReference type="PANTHER" id="PTHR31884">
    <property type="entry name" value="POLYGALACTURONASE"/>
    <property type="match status" value="1"/>
</dbReference>
<reference evidence="15" key="2">
    <citation type="submission" date="2013-09" db="EMBL/GenBank/DDBJ databases">
        <authorList>
            <person name="Pauchet Y."/>
        </authorList>
    </citation>
    <scope>NUCLEOTIDE SEQUENCE</scope>
    <source>
        <tissue evidence="15">Midgut</tissue>
    </source>
</reference>
<keyword evidence="9" id="KW-0325">Glycoprotein</keyword>
<evidence type="ECO:0000256" key="13">
    <source>
        <dbReference type="RuleBase" id="RU361169"/>
    </source>
</evidence>
<dbReference type="GO" id="GO:0045490">
    <property type="term" value="P:pectin catabolic process"/>
    <property type="evidence" value="ECO:0007669"/>
    <property type="project" value="TreeGrafter"/>
</dbReference>
<evidence type="ECO:0000256" key="2">
    <source>
        <dbReference type="ARBA" id="ARBA00008834"/>
    </source>
</evidence>
<comment type="similarity">
    <text evidence="2 13">Belongs to the glycosyl hydrolase 28 family.</text>
</comment>
<evidence type="ECO:0000256" key="8">
    <source>
        <dbReference type="ARBA" id="ARBA00023157"/>
    </source>
</evidence>
<evidence type="ECO:0000256" key="10">
    <source>
        <dbReference type="ARBA" id="ARBA00023295"/>
    </source>
</evidence>
<gene>
    <name evidence="15" type="primary">GH28Pect-6</name>
</gene>
<dbReference type="EMBL" id="HM175855">
    <property type="protein sequence ID" value="ADU33360.2"/>
    <property type="molecule type" value="mRNA"/>
</dbReference>
<keyword evidence="5 14" id="KW-0732">Signal</keyword>
<evidence type="ECO:0000256" key="9">
    <source>
        <dbReference type="ARBA" id="ARBA00023180"/>
    </source>
</evidence>
<evidence type="ECO:0000256" key="5">
    <source>
        <dbReference type="ARBA" id="ARBA00022729"/>
    </source>
</evidence>
<dbReference type="PANTHER" id="PTHR31884:SF9">
    <property type="entry name" value="ENDOPOLYGALACTURONASE D-RELATED"/>
    <property type="match status" value="1"/>
</dbReference>
<feature type="signal peptide" evidence="14">
    <location>
        <begin position="1"/>
        <end position="20"/>
    </location>
</feature>
<keyword evidence="11" id="KW-0961">Cell wall biogenesis/degradation</keyword>
<comment type="subcellular location">
    <subcellularLocation>
        <location evidence="1">Secreted</location>
    </subcellularLocation>
</comment>
<dbReference type="OrthoDB" id="1546079at2759"/>
<name>E7CIZ8_LEPDE</name>
<dbReference type="GO" id="GO:0004650">
    <property type="term" value="F:polygalacturonase activity"/>
    <property type="evidence" value="ECO:0007669"/>
    <property type="project" value="UniProtKB-EC"/>
</dbReference>
<evidence type="ECO:0000313" key="15">
    <source>
        <dbReference type="EMBL" id="ADU33360.2"/>
    </source>
</evidence>
<sequence length="355" mass="38547">MYALVVFTTLVASILSFTSSKNCTIHNFTEVSSVLQRCSEITVFNVTVPAGNTLEFNLKKNSVVTLEGTITFQFQAWKGPLLEFKGDGITVKGTKGSVIDGKGELYWDHLGDKGLTKPQLVNIVASNDSVFQNLHLRNCPNHCFYLRNSDNVTISEIDIDVSDGNKNNFTGHNTDGFNLGFVTNTIIKNCTVKNQDDCVSINAASNISIRNMDCSGGHGLSISVTRNPVDNVTYSDSIVRNSANGLHVKTHTNGGETVISNITYKNIKLEGITNFGINIQEDYKDGEGTGIPANNIKIVNLIISNITGTMNGKDSKPVQIICGDTGCANWQWSDIYIVGNSTPSYCNYAPSGFNC</sequence>
<dbReference type="Pfam" id="PF00295">
    <property type="entry name" value="Glyco_hydro_28"/>
    <property type="match status" value="1"/>
</dbReference>
<dbReference type="InterPro" id="IPR011050">
    <property type="entry name" value="Pectin_lyase_fold/virulence"/>
</dbReference>
<dbReference type="SUPFAM" id="SSF51126">
    <property type="entry name" value="Pectin lyase-like"/>
    <property type="match status" value="1"/>
</dbReference>
<dbReference type="GO" id="GO:0071555">
    <property type="term" value="P:cell wall organization"/>
    <property type="evidence" value="ECO:0007669"/>
    <property type="project" value="UniProtKB-KW"/>
</dbReference>
<dbReference type="InterPro" id="IPR012334">
    <property type="entry name" value="Pectin_lyas_fold"/>
</dbReference>